<keyword evidence="3" id="KW-1185">Reference proteome</keyword>
<dbReference type="AlphaFoldDB" id="A0A2N8KZZ0"/>
<dbReference type="RefSeq" id="WP_102768937.1">
    <property type="nucleotide sequence ID" value="NZ_POSP01000003.1"/>
</dbReference>
<accession>A0A2N8KZZ0</accession>
<feature type="signal peptide" evidence="1">
    <location>
        <begin position="1"/>
        <end position="31"/>
    </location>
</feature>
<name>A0A2N8KZZ0_9BURK</name>
<gene>
    <name evidence="2" type="ORF">C1O66_16790</name>
</gene>
<dbReference type="InterPro" id="IPR013424">
    <property type="entry name" value="Ice-binding_C"/>
</dbReference>
<evidence type="ECO:0000313" key="3">
    <source>
        <dbReference type="Proteomes" id="UP000235916"/>
    </source>
</evidence>
<protein>
    <recommendedName>
        <fullName evidence="4">PEP-CTERM protein-sorting domain-containing protein</fullName>
    </recommendedName>
</protein>
<evidence type="ECO:0000256" key="1">
    <source>
        <dbReference type="SAM" id="SignalP"/>
    </source>
</evidence>
<dbReference type="OrthoDB" id="8897625at2"/>
<dbReference type="Proteomes" id="UP000235916">
    <property type="component" value="Unassembled WGS sequence"/>
</dbReference>
<sequence length="336" mass="35605">MTVSEVLNRPSFRPHALVASVLALAASSVLASGTPELNRWYVMESKTSAVALIDGRLQNDFHRHIYGDGLLAEDSQARLTLDGRSAEARNSVAAGRIGSFSGAFQALDPDATISLAHGYSMISFSAFLSNAAPVTLDLHLTGSLQTLGDRAATGVDPSRAVVAAYGLGSPSDVNEGGYQRLFANIGIDPNLEGEALLNQLAHWPTTAQRNLQTVGVQTNSLNRSAEVDQHFSVTADSTRYDCPAGVVSPLCGSYYLQFHLFLFTAAENGGVADFSHSLAIDAIRVAEGTSLSFDPGQALPVITTPVPEPGRAALLGLGLLAIGGLKWRRSMRKQER</sequence>
<evidence type="ECO:0008006" key="4">
    <source>
        <dbReference type="Google" id="ProtNLM"/>
    </source>
</evidence>
<feature type="chain" id="PRO_5014905765" description="PEP-CTERM protein-sorting domain-containing protein" evidence="1">
    <location>
        <begin position="32"/>
        <end position="336"/>
    </location>
</feature>
<keyword evidence="1" id="KW-0732">Signal</keyword>
<organism evidence="2 3">
    <name type="scientific">Kinneretia aquatilis</name>
    <dbReference type="NCBI Taxonomy" id="2070761"/>
    <lineage>
        <taxon>Bacteria</taxon>
        <taxon>Pseudomonadati</taxon>
        <taxon>Pseudomonadota</taxon>
        <taxon>Betaproteobacteria</taxon>
        <taxon>Burkholderiales</taxon>
        <taxon>Sphaerotilaceae</taxon>
        <taxon>Roseateles</taxon>
    </lineage>
</organism>
<dbReference type="EMBL" id="POSP01000003">
    <property type="protein sequence ID" value="PND39020.1"/>
    <property type="molecule type" value="Genomic_DNA"/>
</dbReference>
<proteinExistence type="predicted"/>
<evidence type="ECO:0000313" key="2">
    <source>
        <dbReference type="EMBL" id="PND39020.1"/>
    </source>
</evidence>
<comment type="caution">
    <text evidence="2">The sequence shown here is derived from an EMBL/GenBank/DDBJ whole genome shotgun (WGS) entry which is preliminary data.</text>
</comment>
<dbReference type="NCBIfam" id="TIGR02595">
    <property type="entry name" value="PEP_CTERM"/>
    <property type="match status" value="1"/>
</dbReference>
<reference evidence="2 3" key="1">
    <citation type="submission" date="2018-01" db="EMBL/GenBank/DDBJ databases">
        <title>Draft genome sequence of Paucibacter aquatile CR182 isolated from freshwater of the Nakdong River.</title>
        <authorList>
            <person name="Choi A."/>
            <person name="Chung E.J."/>
        </authorList>
    </citation>
    <scope>NUCLEOTIDE SEQUENCE [LARGE SCALE GENOMIC DNA]</scope>
    <source>
        <strain evidence="2 3">CR182</strain>
    </source>
</reference>